<evidence type="ECO:0000313" key="4">
    <source>
        <dbReference type="Proteomes" id="UP000076532"/>
    </source>
</evidence>
<feature type="compositionally biased region" description="Basic and acidic residues" evidence="1">
    <location>
        <begin position="100"/>
        <end position="115"/>
    </location>
</feature>
<reference evidence="3 4" key="1">
    <citation type="journal article" date="2016" name="Mol. Biol. Evol.">
        <title>Comparative Genomics of Early-Diverging Mushroom-Forming Fungi Provides Insights into the Origins of Lignocellulose Decay Capabilities.</title>
        <authorList>
            <person name="Nagy L.G."/>
            <person name="Riley R."/>
            <person name="Tritt A."/>
            <person name="Adam C."/>
            <person name="Daum C."/>
            <person name="Floudas D."/>
            <person name="Sun H."/>
            <person name="Yadav J.S."/>
            <person name="Pangilinan J."/>
            <person name="Larsson K.H."/>
            <person name="Matsuura K."/>
            <person name="Barry K."/>
            <person name="Labutti K."/>
            <person name="Kuo R."/>
            <person name="Ohm R.A."/>
            <person name="Bhattacharya S.S."/>
            <person name="Shirouzu T."/>
            <person name="Yoshinaga Y."/>
            <person name="Martin F.M."/>
            <person name="Grigoriev I.V."/>
            <person name="Hibbett D.S."/>
        </authorList>
    </citation>
    <scope>NUCLEOTIDE SEQUENCE [LARGE SCALE GENOMIC DNA]</scope>
    <source>
        <strain evidence="3 4">CBS 109695</strain>
    </source>
</reference>
<feature type="region of interest" description="Disordered" evidence="1">
    <location>
        <begin position="98"/>
        <end position="128"/>
    </location>
</feature>
<dbReference type="OrthoDB" id="21120at2759"/>
<gene>
    <name evidence="3" type="ORF">FIBSPDRAFT_878322</name>
</gene>
<feature type="compositionally biased region" description="Basic and acidic residues" evidence="1">
    <location>
        <begin position="1"/>
        <end position="11"/>
    </location>
</feature>
<keyword evidence="4" id="KW-1185">Reference proteome</keyword>
<dbReference type="InterPro" id="IPR019380">
    <property type="entry name" value="Casein_kinase_sb_PP28"/>
</dbReference>
<sequence>MTRAERGEMRKQQCQKGQSEPKKVPVDEILINSNYVKEKMGITGFGDFKDYKLSRREQWKKDGKERYWKLHLAGKTDKAKSDLGRLAKIKAERQQAAAKRLAETEARNAEVEAKKKAQMKAQRSGKRS</sequence>
<feature type="domain" description="Casein kinase substrate phosphoprotein PP28" evidence="2">
    <location>
        <begin position="49"/>
        <end position="105"/>
    </location>
</feature>
<name>A0A167V4E4_9AGAM</name>
<evidence type="ECO:0000259" key="2">
    <source>
        <dbReference type="Pfam" id="PF10252"/>
    </source>
</evidence>
<dbReference type="Pfam" id="PF10252">
    <property type="entry name" value="PP28"/>
    <property type="match status" value="1"/>
</dbReference>
<dbReference type="InterPro" id="IPR039876">
    <property type="entry name" value="HAP28"/>
</dbReference>
<dbReference type="Proteomes" id="UP000076532">
    <property type="component" value="Unassembled WGS sequence"/>
</dbReference>
<evidence type="ECO:0000256" key="1">
    <source>
        <dbReference type="SAM" id="MobiDB-lite"/>
    </source>
</evidence>
<dbReference type="AlphaFoldDB" id="A0A167V4E4"/>
<protein>
    <recommendedName>
        <fullName evidence="2">Casein kinase substrate phosphoprotein PP28 domain-containing protein</fullName>
    </recommendedName>
</protein>
<feature type="region of interest" description="Disordered" evidence="1">
    <location>
        <begin position="1"/>
        <end position="22"/>
    </location>
</feature>
<dbReference type="PANTHER" id="PTHR22055">
    <property type="entry name" value="28 KDA HEAT- AND ACID-STABLE PHOSPHOPROTEIN PDGF-ASSOCIATED PROTEIN"/>
    <property type="match status" value="1"/>
</dbReference>
<organism evidence="3 4">
    <name type="scientific">Athelia psychrophila</name>
    <dbReference type="NCBI Taxonomy" id="1759441"/>
    <lineage>
        <taxon>Eukaryota</taxon>
        <taxon>Fungi</taxon>
        <taxon>Dikarya</taxon>
        <taxon>Basidiomycota</taxon>
        <taxon>Agaricomycotina</taxon>
        <taxon>Agaricomycetes</taxon>
        <taxon>Agaricomycetidae</taxon>
        <taxon>Atheliales</taxon>
        <taxon>Atheliaceae</taxon>
        <taxon>Athelia</taxon>
    </lineage>
</organism>
<proteinExistence type="predicted"/>
<accession>A0A167V4E4</accession>
<evidence type="ECO:0000313" key="3">
    <source>
        <dbReference type="EMBL" id="KZP04623.1"/>
    </source>
</evidence>
<dbReference type="EMBL" id="KV417904">
    <property type="protein sequence ID" value="KZP04623.1"/>
    <property type="molecule type" value="Genomic_DNA"/>
</dbReference>